<keyword evidence="1" id="KW-0805">Transcription regulation</keyword>
<sequence>MNNTTDIAFFNRVVDLYNTLEIPIEQNSQFSINDLLDIHKTIPYKSPVFRTNYYSFIFVKNGKGNYTTDEQTFEYGSRTIYFTNPGHIKSFEFFELKAAYLITFSEEFLKTNMHQNIFSEFPFLLSETVPPQNPSEKQYKEIETIYLQILNEYQSNSLYKEKIISSLLVALLLKIKALFWQNYHPLEEGSNQSRIVKAFKENLEKHYTDLAKNKVDKIFQPQDYANLQQLNSSYFSQVIKSKTGKSPSSWINERTTSYAKSLLKNTSKSIKEITYKLGFSETAHFSNFFKKQTRFSPSTYRKKKN</sequence>
<evidence type="ECO:0000259" key="4">
    <source>
        <dbReference type="PROSITE" id="PS01124"/>
    </source>
</evidence>
<protein>
    <submittedName>
        <fullName evidence="5">Helix-turn-helix domain-containing protein</fullName>
    </submittedName>
</protein>
<dbReference type="PRINTS" id="PR00032">
    <property type="entry name" value="HTHARAC"/>
</dbReference>
<dbReference type="RefSeq" id="WP_183487108.1">
    <property type="nucleotide sequence ID" value="NZ_JBHUOV010000001.1"/>
</dbReference>
<reference evidence="6" key="1">
    <citation type="journal article" date="2019" name="Int. J. Syst. Evol. Microbiol.">
        <title>The Global Catalogue of Microorganisms (GCM) 10K type strain sequencing project: providing services to taxonomists for standard genome sequencing and annotation.</title>
        <authorList>
            <consortium name="The Broad Institute Genomics Platform"/>
            <consortium name="The Broad Institute Genome Sequencing Center for Infectious Disease"/>
            <person name="Wu L."/>
            <person name="Ma J."/>
        </authorList>
    </citation>
    <scope>NUCLEOTIDE SEQUENCE [LARGE SCALE GENOMIC DNA]</scope>
    <source>
        <strain evidence="6">KCTC 32141</strain>
    </source>
</reference>
<evidence type="ECO:0000256" key="2">
    <source>
        <dbReference type="ARBA" id="ARBA00023125"/>
    </source>
</evidence>
<keyword evidence="6" id="KW-1185">Reference proteome</keyword>
<feature type="domain" description="HTH araC/xylS-type" evidence="4">
    <location>
        <begin position="193"/>
        <end position="303"/>
    </location>
</feature>
<dbReference type="PANTHER" id="PTHR43280">
    <property type="entry name" value="ARAC-FAMILY TRANSCRIPTIONAL REGULATOR"/>
    <property type="match status" value="1"/>
</dbReference>
<dbReference type="SMART" id="SM00342">
    <property type="entry name" value="HTH_ARAC"/>
    <property type="match status" value="1"/>
</dbReference>
<keyword evidence="2" id="KW-0238">DNA-binding</keyword>
<dbReference type="EMBL" id="JBHUOV010000001">
    <property type="protein sequence ID" value="MFD2823385.1"/>
    <property type="molecule type" value="Genomic_DNA"/>
</dbReference>
<evidence type="ECO:0000256" key="3">
    <source>
        <dbReference type="ARBA" id="ARBA00023163"/>
    </source>
</evidence>
<evidence type="ECO:0000313" key="5">
    <source>
        <dbReference type="EMBL" id="MFD2823385.1"/>
    </source>
</evidence>
<dbReference type="SUPFAM" id="SSF51215">
    <property type="entry name" value="Regulatory protein AraC"/>
    <property type="match status" value="1"/>
</dbReference>
<dbReference type="InterPro" id="IPR037923">
    <property type="entry name" value="HTH-like"/>
</dbReference>
<dbReference type="SUPFAM" id="SSF46689">
    <property type="entry name" value="Homeodomain-like"/>
    <property type="match status" value="1"/>
</dbReference>
<name>A0ABW5WNE3_9FLAO</name>
<dbReference type="InterPro" id="IPR009057">
    <property type="entry name" value="Homeodomain-like_sf"/>
</dbReference>
<dbReference type="InterPro" id="IPR018060">
    <property type="entry name" value="HTH_AraC"/>
</dbReference>
<dbReference type="PANTHER" id="PTHR43280:SF32">
    <property type="entry name" value="TRANSCRIPTIONAL REGULATORY PROTEIN"/>
    <property type="match status" value="1"/>
</dbReference>
<comment type="caution">
    <text evidence="5">The sequence shown here is derived from an EMBL/GenBank/DDBJ whole genome shotgun (WGS) entry which is preliminary data.</text>
</comment>
<dbReference type="InterPro" id="IPR020449">
    <property type="entry name" value="Tscrpt_reg_AraC-type_HTH"/>
</dbReference>
<keyword evidence="3" id="KW-0804">Transcription</keyword>
<gene>
    <name evidence="5" type="ORF">ACFS5M_06865</name>
</gene>
<dbReference type="Proteomes" id="UP001597533">
    <property type="component" value="Unassembled WGS sequence"/>
</dbReference>
<proteinExistence type="predicted"/>
<evidence type="ECO:0000313" key="6">
    <source>
        <dbReference type="Proteomes" id="UP001597533"/>
    </source>
</evidence>
<evidence type="ECO:0000256" key="1">
    <source>
        <dbReference type="ARBA" id="ARBA00023015"/>
    </source>
</evidence>
<dbReference type="PROSITE" id="PS01124">
    <property type="entry name" value="HTH_ARAC_FAMILY_2"/>
    <property type="match status" value="1"/>
</dbReference>
<dbReference type="Pfam" id="PF12833">
    <property type="entry name" value="HTH_18"/>
    <property type="match status" value="1"/>
</dbReference>
<accession>A0ABW5WNE3</accession>
<dbReference type="Gene3D" id="1.10.10.60">
    <property type="entry name" value="Homeodomain-like"/>
    <property type="match status" value="2"/>
</dbReference>
<organism evidence="5 6">
    <name type="scientific">Lacinutrix iliipiscaria</name>
    <dbReference type="NCBI Taxonomy" id="1230532"/>
    <lineage>
        <taxon>Bacteria</taxon>
        <taxon>Pseudomonadati</taxon>
        <taxon>Bacteroidota</taxon>
        <taxon>Flavobacteriia</taxon>
        <taxon>Flavobacteriales</taxon>
        <taxon>Flavobacteriaceae</taxon>
        <taxon>Lacinutrix</taxon>
    </lineage>
</organism>